<accession>A0A0E9UIR8</accession>
<organism evidence="1">
    <name type="scientific">Anguilla anguilla</name>
    <name type="common">European freshwater eel</name>
    <name type="synonym">Muraena anguilla</name>
    <dbReference type="NCBI Taxonomy" id="7936"/>
    <lineage>
        <taxon>Eukaryota</taxon>
        <taxon>Metazoa</taxon>
        <taxon>Chordata</taxon>
        <taxon>Craniata</taxon>
        <taxon>Vertebrata</taxon>
        <taxon>Euteleostomi</taxon>
        <taxon>Actinopterygii</taxon>
        <taxon>Neopterygii</taxon>
        <taxon>Teleostei</taxon>
        <taxon>Anguilliformes</taxon>
        <taxon>Anguillidae</taxon>
        <taxon>Anguilla</taxon>
    </lineage>
</organism>
<reference evidence="1" key="1">
    <citation type="submission" date="2014-11" db="EMBL/GenBank/DDBJ databases">
        <authorList>
            <person name="Amaro Gonzalez C."/>
        </authorList>
    </citation>
    <scope>NUCLEOTIDE SEQUENCE</scope>
</reference>
<proteinExistence type="predicted"/>
<reference evidence="1" key="2">
    <citation type="journal article" date="2015" name="Fish Shellfish Immunol.">
        <title>Early steps in the European eel (Anguilla anguilla)-Vibrio vulnificus interaction in the gills: Role of the RtxA13 toxin.</title>
        <authorList>
            <person name="Callol A."/>
            <person name="Pajuelo D."/>
            <person name="Ebbesson L."/>
            <person name="Teles M."/>
            <person name="MacKenzie S."/>
            <person name="Amaro C."/>
        </authorList>
    </citation>
    <scope>NUCLEOTIDE SEQUENCE</scope>
</reference>
<protein>
    <submittedName>
        <fullName evidence="1">Uncharacterized protein</fullName>
    </submittedName>
</protein>
<name>A0A0E9UIR8_ANGAN</name>
<sequence length="11" mass="1082">MVSTVSGLGEC</sequence>
<dbReference type="EMBL" id="GBXM01042935">
    <property type="protein sequence ID" value="JAH65642.1"/>
    <property type="molecule type" value="Transcribed_RNA"/>
</dbReference>
<evidence type="ECO:0000313" key="1">
    <source>
        <dbReference type="EMBL" id="JAH65642.1"/>
    </source>
</evidence>